<dbReference type="EMBL" id="BAAAND010000004">
    <property type="protein sequence ID" value="GAA1577721.1"/>
    <property type="molecule type" value="Genomic_DNA"/>
</dbReference>
<reference evidence="1 2" key="1">
    <citation type="journal article" date="2019" name="Int. J. Syst. Evol. Microbiol.">
        <title>The Global Catalogue of Microorganisms (GCM) 10K type strain sequencing project: providing services to taxonomists for standard genome sequencing and annotation.</title>
        <authorList>
            <consortium name="The Broad Institute Genomics Platform"/>
            <consortium name="The Broad Institute Genome Sequencing Center for Infectious Disease"/>
            <person name="Wu L."/>
            <person name="Ma J."/>
        </authorList>
    </citation>
    <scope>NUCLEOTIDE SEQUENCE [LARGE SCALE GENOMIC DNA]</scope>
    <source>
        <strain evidence="1 2">JCM 14304</strain>
    </source>
</reference>
<evidence type="ECO:0000313" key="2">
    <source>
        <dbReference type="Proteomes" id="UP001500190"/>
    </source>
</evidence>
<dbReference type="Proteomes" id="UP001500190">
    <property type="component" value="Unassembled WGS sequence"/>
</dbReference>
<proteinExistence type="predicted"/>
<evidence type="ECO:0000313" key="1">
    <source>
        <dbReference type="EMBL" id="GAA1577721.1"/>
    </source>
</evidence>
<name>A0ABN2DLD3_9ACTN</name>
<protein>
    <submittedName>
        <fullName evidence="1">Uncharacterized protein</fullName>
    </submittedName>
</protein>
<organism evidence="1 2">
    <name type="scientific">Kribbella karoonensis</name>
    <dbReference type="NCBI Taxonomy" id="324851"/>
    <lineage>
        <taxon>Bacteria</taxon>
        <taxon>Bacillati</taxon>
        <taxon>Actinomycetota</taxon>
        <taxon>Actinomycetes</taxon>
        <taxon>Propionibacteriales</taxon>
        <taxon>Kribbellaceae</taxon>
        <taxon>Kribbella</taxon>
    </lineage>
</organism>
<keyword evidence="2" id="KW-1185">Reference proteome</keyword>
<accession>A0ABN2DLD3</accession>
<sequence length="56" mass="6108">MTTTTVKVSNGCAIHSQRHRERVARIMNTATINAQPTCRLGIAANWFAIPECVLGP</sequence>
<gene>
    <name evidence="1" type="ORF">GCM10009742_21940</name>
</gene>
<comment type="caution">
    <text evidence="1">The sequence shown here is derived from an EMBL/GenBank/DDBJ whole genome shotgun (WGS) entry which is preliminary data.</text>
</comment>